<dbReference type="EMBL" id="JBHSOH010000005">
    <property type="protein sequence ID" value="MFC5847331.1"/>
    <property type="molecule type" value="Genomic_DNA"/>
</dbReference>
<evidence type="ECO:0000256" key="1">
    <source>
        <dbReference type="ARBA" id="ARBA00022630"/>
    </source>
</evidence>
<dbReference type="InterPro" id="IPR051799">
    <property type="entry name" value="NADH_flavin_oxidoreductase"/>
</dbReference>
<evidence type="ECO:0000256" key="2">
    <source>
        <dbReference type="ARBA" id="ARBA00023002"/>
    </source>
</evidence>
<dbReference type="RefSeq" id="WP_380046385.1">
    <property type="nucleotide sequence ID" value="NZ_JBHSOH010000005.1"/>
</dbReference>
<dbReference type="CDD" id="cd04735">
    <property type="entry name" value="OYE_like_4_FMN"/>
    <property type="match status" value="1"/>
</dbReference>
<keyword evidence="1" id="KW-0285">Flavoprotein</keyword>
<evidence type="ECO:0000313" key="4">
    <source>
        <dbReference type="EMBL" id="MFC5847331.1"/>
    </source>
</evidence>
<organism evidence="4 5">
    <name type="scientific">Deinococcus petrolearius</name>
    <dbReference type="NCBI Taxonomy" id="1751295"/>
    <lineage>
        <taxon>Bacteria</taxon>
        <taxon>Thermotogati</taxon>
        <taxon>Deinococcota</taxon>
        <taxon>Deinococci</taxon>
        <taxon>Deinococcales</taxon>
        <taxon>Deinococcaceae</taxon>
        <taxon>Deinococcus</taxon>
    </lineage>
</organism>
<evidence type="ECO:0000313" key="5">
    <source>
        <dbReference type="Proteomes" id="UP001595979"/>
    </source>
</evidence>
<keyword evidence="2" id="KW-0560">Oxidoreductase</keyword>
<feature type="domain" description="NADH:flavin oxidoreductase/NADH oxidase N-terminal" evidence="3">
    <location>
        <begin position="8"/>
        <end position="342"/>
    </location>
</feature>
<dbReference type="Pfam" id="PF00724">
    <property type="entry name" value="Oxidored_FMN"/>
    <property type="match status" value="1"/>
</dbReference>
<name>A0ABW1DHZ4_9DEIO</name>
<gene>
    <name evidence="4" type="ORF">ACFPQ6_03320</name>
</gene>
<dbReference type="Proteomes" id="UP001595979">
    <property type="component" value="Unassembled WGS sequence"/>
</dbReference>
<comment type="caution">
    <text evidence="4">The sequence shown here is derived from an EMBL/GenBank/DDBJ whole genome shotgun (WGS) entry which is preliminary data.</text>
</comment>
<dbReference type="PANTHER" id="PTHR43656:SF2">
    <property type="entry name" value="BINDING OXIDOREDUCTASE, PUTATIVE (AFU_ORTHOLOGUE AFUA_2G08260)-RELATED"/>
    <property type="match status" value="1"/>
</dbReference>
<sequence length="385" mass="41657">MKPEFQPLFKPFTLRSGVKLDNRVVLAPMTNFSSDAQGNVTDDELAYYARRSNGVGLVVTACTNVTRNGQGFPGEFAAYDDRFLPSLTRLARTVQGEGARAVLQIFHAGRLAPAALVEGDVVSASAVAPVRDGAEQAPAPAPRELSGEEVEETVRAFGETTRRAIEAGYDGVEIHGANGYLIQQFFSPHSNRREDRWGGSLEARMAFPLAVVDEVQRVVADYARTPFAVGYRFSPEEPETPGITMDDTLALVDALAGKGLDYLHVSLMEYDSLPRRGGDAMQTRLEQIVAKVAGRTPVMGVGSVHTPEQAAQVLEMGADFVALGRELLMDPDWVAKVRGGHEAELETVLDVNGQERLVIATPLWNALVNTPGWLPLSEQPEAVTA</sequence>
<dbReference type="InterPro" id="IPR001155">
    <property type="entry name" value="OxRdtase_FMN_N"/>
</dbReference>
<evidence type="ECO:0000259" key="3">
    <source>
        <dbReference type="Pfam" id="PF00724"/>
    </source>
</evidence>
<protein>
    <submittedName>
        <fullName evidence="4">NADH-dependent flavin oxidoreductase</fullName>
    </submittedName>
</protein>
<dbReference type="SUPFAM" id="SSF51395">
    <property type="entry name" value="FMN-linked oxidoreductases"/>
    <property type="match status" value="1"/>
</dbReference>
<proteinExistence type="predicted"/>
<accession>A0ABW1DHZ4</accession>
<reference evidence="5" key="1">
    <citation type="journal article" date="2019" name="Int. J. Syst. Evol. Microbiol.">
        <title>The Global Catalogue of Microorganisms (GCM) 10K type strain sequencing project: providing services to taxonomists for standard genome sequencing and annotation.</title>
        <authorList>
            <consortium name="The Broad Institute Genomics Platform"/>
            <consortium name="The Broad Institute Genome Sequencing Center for Infectious Disease"/>
            <person name="Wu L."/>
            <person name="Ma J."/>
        </authorList>
    </citation>
    <scope>NUCLEOTIDE SEQUENCE [LARGE SCALE GENOMIC DNA]</scope>
    <source>
        <strain evidence="5">CGMCC 1.15053</strain>
    </source>
</reference>
<dbReference type="Gene3D" id="3.20.20.70">
    <property type="entry name" value="Aldolase class I"/>
    <property type="match status" value="1"/>
</dbReference>
<dbReference type="InterPro" id="IPR013785">
    <property type="entry name" value="Aldolase_TIM"/>
</dbReference>
<keyword evidence="5" id="KW-1185">Reference proteome</keyword>
<dbReference type="PANTHER" id="PTHR43656">
    <property type="entry name" value="BINDING OXIDOREDUCTASE, PUTATIVE (AFU_ORTHOLOGUE AFUA_2G08260)-RELATED"/>
    <property type="match status" value="1"/>
</dbReference>